<evidence type="ECO:0000256" key="1">
    <source>
        <dbReference type="SAM" id="MobiDB-lite"/>
    </source>
</evidence>
<feature type="region of interest" description="Disordered" evidence="1">
    <location>
        <begin position="1"/>
        <end position="48"/>
    </location>
</feature>
<proteinExistence type="predicted"/>
<dbReference type="Proteomes" id="UP000694412">
    <property type="component" value="Chromosome 1"/>
</dbReference>
<organism evidence="2 3">
    <name type="scientific">Coturnix japonica</name>
    <name type="common">Japanese quail</name>
    <name type="synonym">Coturnix coturnix japonica</name>
    <dbReference type="NCBI Taxonomy" id="93934"/>
    <lineage>
        <taxon>Eukaryota</taxon>
        <taxon>Metazoa</taxon>
        <taxon>Chordata</taxon>
        <taxon>Craniata</taxon>
        <taxon>Vertebrata</taxon>
        <taxon>Euteleostomi</taxon>
        <taxon>Archelosauria</taxon>
        <taxon>Archosauria</taxon>
        <taxon>Dinosauria</taxon>
        <taxon>Saurischia</taxon>
        <taxon>Theropoda</taxon>
        <taxon>Coelurosauria</taxon>
        <taxon>Aves</taxon>
        <taxon>Neognathae</taxon>
        <taxon>Galloanserae</taxon>
        <taxon>Galliformes</taxon>
        <taxon>Phasianidae</taxon>
        <taxon>Perdicinae</taxon>
        <taxon>Coturnix</taxon>
    </lineage>
</organism>
<accession>A0A8C2T9M0</accession>
<name>A0A8C2T9M0_COTJA</name>
<dbReference type="GeneTree" id="ENSGT00960000189329"/>
<dbReference type="GO" id="GO:0006303">
    <property type="term" value="P:double-strand break repair via nonhomologous end joining"/>
    <property type="evidence" value="ECO:0007669"/>
    <property type="project" value="TreeGrafter"/>
</dbReference>
<sequence length="154" mass="16360">MAAAHKMAATTRRRELPAWMGTAGEGERPKGVPDRVRRRRQKGARAGGAGALPAISCLFAMPRAATVYCMNEAELVDVALSVLAEVKEQDHEQVEQELQAAPSQAPGGTASVEEDSDHSPSPPSPSGAGTDAERAGLDDSEDDALKYVREIFFT</sequence>
<reference evidence="2" key="1">
    <citation type="submission" date="2015-11" db="EMBL/GenBank/DDBJ databases">
        <authorList>
            <consortium name="International Coturnix japonica Genome Analysis Consortium"/>
            <person name="Warren W."/>
            <person name="Burt D.W."/>
            <person name="Antin P.B."/>
            <person name="Lanford R."/>
            <person name="Gros J."/>
            <person name="Wilson R.K."/>
        </authorList>
    </citation>
    <scope>NUCLEOTIDE SEQUENCE [LARGE SCALE GENOMIC DNA]</scope>
</reference>
<dbReference type="Ensembl" id="ENSCJPT00005014259.1">
    <property type="protein sequence ID" value="ENSCJPP00005009557.1"/>
    <property type="gene ID" value="ENSCJPG00005008384.1"/>
</dbReference>
<dbReference type="AlphaFoldDB" id="A0A8C2T9M0"/>
<protein>
    <submittedName>
        <fullName evidence="2">Cell cycle regulator of NHEJ</fullName>
    </submittedName>
</protein>
<gene>
    <name evidence="2" type="primary">CYREN</name>
</gene>
<dbReference type="PANTHER" id="PTHR14566:SF0">
    <property type="entry name" value="CELL CYCLE REGULATOR OF NON-HOMOLOGOUS END JOINING"/>
    <property type="match status" value="1"/>
</dbReference>
<reference evidence="2" key="3">
    <citation type="submission" date="2025-09" db="UniProtKB">
        <authorList>
            <consortium name="Ensembl"/>
        </authorList>
    </citation>
    <scope>IDENTIFICATION</scope>
</reference>
<dbReference type="Pfam" id="PF15325">
    <property type="entry name" value="MRI"/>
    <property type="match status" value="1"/>
</dbReference>
<dbReference type="GO" id="GO:0005634">
    <property type="term" value="C:nucleus"/>
    <property type="evidence" value="ECO:0007669"/>
    <property type="project" value="TreeGrafter"/>
</dbReference>
<feature type="region of interest" description="Disordered" evidence="1">
    <location>
        <begin position="89"/>
        <end position="141"/>
    </location>
</feature>
<feature type="compositionally biased region" description="Basic and acidic residues" evidence="1">
    <location>
        <begin position="25"/>
        <end position="35"/>
    </location>
</feature>
<feature type="compositionally biased region" description="Basic and acidic residues" evidence="1">
    <location>
        <begin position="131"/>
        <end position="141"/>
    </location>
</feature>
<evidence type="ECO:0000313" key="2">
    <source>
        <dbReference type="Ensembl" id="ENSCJPP00005009557.1"/>
    </source>
</evidence>
<reference evidence="2" key="2">
    <citation type="submission" date="2025-08" db="UniProtKB">
        <authorList>
            <consortium name="Ensembl"/>
        </authorList>
    </citation>
    <scope>IDENTIFICATION</scope>
</reference>
<dbReference type="GO" id="GO:2001033">
    <property type="term" value="P:negative regulation of double-strand break repair via nonhomologous end joining"/>
    <property type="evidence" value="ECO:0007669"/>
    <property type="project" value="InterPro"/>
</dbReference>
<evidence type="ECO:0000313" key="3">
    <source>
        <dbReference type="Proteomes" id="UP000694412"/>
    </source>
</evidence>
<dbReference type="InterPro" id="IPR028278">
    <property type="entry name" value="MRI"/>
</dbReference>
<keyword evidence="3" id="KW-1185">Reference proteome</keyword>
<dbReference type="GO" id="GO:0005737">
    <property type="term" value="C:cytoplasm"/>
    <property type="evidence" value="ECO:0007669"/>
    <property type="project" value="TreeGrafter"/>
</dbReference>
<dbReference type="PANTHER" id="PTHR14566">
    <property type="entry name" value="CELL CYCLE REGULATOR OF NON-HOMOLOGOUS END JOINING"/>
    <property type="match status" value="1"/>
</dbReference>